<organism evidence="1 2">
    <name type="scientific">Flavobacterium cupreum</name>
    <dbReference type="NCBI Taxonomy" id="2133766"/>
    <lineage>
        <taxon>Bacteria</taxon>
        <taxon>Pseudomonadati</taxon>
        <taxon>Bacteroidota</taxon>
        <taxon>Flavobacteriia</taxon>
        <taxon>Flavobacteriales</taxon>
        <taxon>Flavobacteriaceae</taxon>
        <taxon>Flavobacterium</taxon>
    </lineage>
</organism>
<dbReference type="AlphaFoldDB" id="A0A434A979"/>
<evidence type="ECO:0000313" key="2">
    <source>
        <dbReference type="Proteomes" id="UP000288102"/>
    </source>
</evidence>
<name>A0A434A979_9FLAO</name>
<protein>
    <recommendedName>
        <fullName evidence="3">Carboxypeptidase regulatory-like domain-containing protein</fullName>
    </recommendedName>
</protein>
<dbReference type="Gene3D" id="2.60.40.1120">
    <property type="entry name" value="Carboxypeptidase-like, regulatory domain"/>
    <property type="match status" value="1"/>
</dbReference>
<proteinExistence type="predicted"/>
<evidence type="ECO:0008006" key="3">
    <source>
        <dbReference type="Google" id="ProtNLM"/>
    </source>
</evidence>
<dbReference type="SUPFAM" id="SSF49464">
    <property type="entry name" value="Carboxypeptidase regulatory domain-like"/>
    <property type="match status" value="1"/>
</dbReference>
<dbReference type="InterPro" id="IPR008969">
    <property type="entry name" value="CarboxyPept-like_regulatory"/>
</dbReference>
<evidence type="ECO:0000313" key="1">
    <source>
        <dbReference type="EMBL" id="RUT70933.1"/>
    </source>
</evidence>
<dbReference type="OrthoDB" id="1367246at2"/>
<keyword evidence="2" id="KW-1185">Reference proteome</keyword>
<accession>A0A434A979</accession>
<dbReference type="RefSeq" id="WP_127337714.1">
    <property type="nucleotide sequence ID" value="NZ_QWDM01000004.1"/>
</dbReference>
<reference evidence="2" key="1">
    <citation type="journal article" date="2019" name="Syst. Appl. Microbiol.">
        <title>Flavobacterium circumlabens sp. nov. and Flavobacterium cupreum sp. nov., two psychrotrophic species isolated from Antarctic environmental samples.</title>
        <authorList>
            <person name="Kralova S."/>
            <person name="Busse H.-J."/>
            <person name="Svec P."/>
            <person name="Maslanova I."/>
            <person name="Stankova E."/>
            <person name="Bartak M."/>
            <person name="Sedlacek I."/>
        </authorList>
    </citation>
    <scope>NUCLEOTIDE SEQUENCE [LARGE SCALE GENOMIC DNA]</scope>
    <source>
        <strain evidence="2">CCM 8825</strain>
    </source>
</reference>
<dbReference type="EMBL" id="QWDM01000004">
    <property type="protein sequence ID" value="RUT70933.1"/>
    <property type="molecule type" value="Genomic_DNA"/>
</dbReference>
<sequence length="156" mass="18069">MKKKIFILLSIISIFILNGCSTKKQLMSTNNEGGYTINFGVGKLKKDDEDVIIRGHVFDLKTGKLLSNAKLKTGCFEFRTTSDGEYSFRTRNRQEDSFFLEVIAFSYRAVETKLVNIYNQKEVIIDFYLAKDDRPLIECEGDEMIKKMQRELNNLK</sequence>
<gene>
    <name evidence="1" type="ORF">D0817_07230</name>
</gene>
<comment type="caution">
    <text evidence="1">The sequence shown here is derived from an EMBL/GenBank/DDBJ whole genome shotgun (WGS) entry which is preliminary data.</text>
</comment>
<dbReference type="Proteomes" id="UP000288102">
    <property type="component" value="Unassembled WGS sequence"/>
</dbReference>